<reference evidence="9" key="1">
    <citation type="submission" date="2022-11" db="EMBL/GenBank/DDBJ databases">
        <title>Candidatus Alkanophaga archaea from heated hydrothermal vent sediment oxidize petroleum alkanes.</title>
        <authorList>
            <person name="Zehnle H."/>
            <person name="Laso-Perez R."/>
            <person name="Lipp J."/>
            <person name="Teske A."/>
            <person name="Wegener G."/>
        </authorList>
    </citation>
    <scope>NUCLEOTIDE SEQUENCE</scope>
    <source>
        <strain evidence="9">MCA70</strain>
    </source>
</reference>
<dbReference type="GO" id="GO:0005886">
    <property type="term" value="C:plasma membrane"/>
    <property type="evidence" value="ECO:0007669"/>
    <property type="project" value="UniProtKB-SubCell"/>
</dbReference>
<feature type="transmembrane region" description="Helical" evidence="7">
    <location>
        <begin position="320"/>
        <end position="343"/>
    </location>
</feature>
<evidence type="ECO:0000256" key="6">
    <source>
        <dbReference type="ARBA" id="ARBA00023136"/>
    </source>
</evidence>
<comment type="caution">
    <text evidence="9">The sequence shown here is derived from an EMBL/GenBank/DDBJ whole genome shotgun (WGS) entry which is preliminary data.</text>
</comment>
<dbReference type="InterPro" id="IPR036259">
    <property type="entry name" value="MFS_trans_sf"/>
</dbReference>
<feature type="transmembrane region" description="Helical" evidence="7">
    <location>
        <begin position="355"/>
        <end position="377"/>
    </location>
</feature>
<evidence type="ECO:0000313" key="9">
    <source>
        <dbReference type="EMBL" id="MDF2953512.1"/>
    </source>
</evidence>
<evidence type="ECO:0000256" key="7">
    <source>
        <dbReference type="SAM" id="Phobius"/>
    </source>
</evidence>
<keyword evidence="5 7" id="KW-1133">Transmembrane helix</keyword>
<evidence type="ECO:0000256" key="4">
    <source>
        <dbReference type="ARBA" id="ARBA00022692"/>
    </source>
</evidence>
<dbReference type="InterPro" id="IPR010290">
    <property type="entry name" value="TM_effector"/>
</dbReference>
<sequence length="411" mass="46941">MKNFKLNFHLEDNPLKIKNFRFFITGHFISFTGSWIQNTAQIWLVYELTWSSLYLGIFSFLSSFPTIILTFVSGILTDFFDRKKLLSIIALFSILPPLVLGVLTQFKLVTFWHVTFLAFLSGCLSAFDIPLRQVFISEIVPTRFLTKAISFQSLSFNTARVLGPFFAGLIISYRNLYECFYLNALSFVPFFIFLVFFIKVKSYRKISDKKEKGIKESLRETYEFIKKEKDKLTVILSVANFTLFGASVMVLLPVIVHKFHGGGGKEYAFLSSILGLGAIFGASSVIFRRPIEDKVKHLFKATLVLGLGLLGLNLIENWCFTLVCCFLIGFSFTNFFPVANSYLQENTPDHLRGRIISLFILSFLGMHPLGNFIAGFLANKINLHIILIFYITILVLVNSYLLVFKFNKLKT</sequence>
<evidence type="ECO:0000259" key="8">
    <source>
        <dbReference type="PROSITE" id="PS50850"/>
    </source>
</evidence>
<dbReference type="Gene3D" id="1.20.1250.20">
    <property type="entry name" value="MFS general substrate transporter like domains"/>
    <property type="match status" value="1"/>
</dbReference>
<feature type="transmembrane region" description="Helical" evidence="7">
    <location>
        <begin position="232"/>
        <end position="255"/>
    </location>
</feature>
<feature type="transmembrane region" description="Helical" evidence="7">
    <location>
        <begin position="110"/>
        <end position="131"/>
    </location>
</feature>
<protein>
    <submittedName>
        <fullName evidence="9">Arabinose efflux permease AraJ</fullName>
    </submittedName>
</protein>
<accession>A0AAE3P030</accession>
<dbReference type="GO" id="GO:0022857">
    <property type="term" value="F:transmembrane transporter activity"/>
    <property type="evidence" value="ECO:0007669"/>
    <property type="project" value="InterPro"/>
</dbReference>
<name>A0AAE3P030_9BACT</name>
<feature type="domain" description="Major facilitator superfamily (MFS) profile" evidence="8">
    <location>
        <begin position="19"/>
        <end position="410"/>
    </location>
</feature>
<dbReference type="AlphaFoldDB" id="A0AAE3P030"/>
<keyword evidence="2" id="KW-0813">Transport</keyword>
<dbReference type="InterPro" id="IPR020846">
    <property type="entry name" value="MFS_dom"/>
</dbReference>
<dbReference type="SUPFAM" id="SSF103473">
    <property type="entry name" value="MFS general substrate transporter"/>
    <property type="match status" value="1"/>
</dbReference>
<feature type="transmembrane region" description="Helical" evidence="7">
    <location>
        <begin position="151"/>
        <end position="174"/>
    </location>
</feature>
<keyword evidence="6 7" id="KW-0472">Membrane</keyword>
<feature type="transmembrane region" description="Helical" evidence="7">
    <location>
        <begin position="298"/>
        <end position="314"/>
    </location>
</feature>
<evidence type="ECO:0000256" key="3">
    <source>
        <dbReference type="ARBA" id="ARBA00022475"/>
    </source>
</evidence>
<keyword evidence="3" id="KW-1003">Cell membrane</keyword>
<comment type="subcellular location">
    <subcellularLocation>
        <location evidence="1">Cell membrane</location>
        <topology evidence="1">Multi-pass membrane protein</topology>
    </subcellularLocation>
</comment>
<gene>
    <name evidence="9" type="ORF">OD816_000757</name>
</gene>
<feature type="transmembrane region" description="Helical" evidence="7">
    <location>
        <begin position="180"/>
        <end position="200"/>
    </location>
</feature>
<feature type="transmembrane region" description="Helical" evidence="7">
    <location>
        <begin position="52"/>
        <end position="73"/>
    </location>
</feature>
<feature type="transmembrane region" description="Helical" evidence="7">
    <location>
        <begin position="20"/>
        <end position="46"/>
    </location>
</feature>
<dbReference type="PANTHER" id="PTHR23513:SF11">
    <property type="entry name" value="STAPHYLOFERRIN A TRANSPORTER"/>
    <property type="match status" value="1"/>
</dbReference>
<dbReference type="Pfam" id="PF05977">
    <property type="entry name" value="MFS_3"/>
    <property type="match status" value="1"/>
</dbReference>
<dbReference type="Proteomes" id="UP001144110">
    <property type="component" value="Unassembled WGS sequence"/>
</dbReference>
<feature type="transmembrane region" description="Helical" evidence="7">
    <location>
        <begin position="267"/>
        <end position="286"/>
    </location>
</feature>
<feature type="transmembrane region" description="Helical" evidence="7">
    <location>
        <begin position="85"/>
        <end position="104"/>
    </location>
</feature>
<evidence type="ECO:0000256" key="1">
    <source>
        <dbReference type="ARBA" id="ARBA00004651"/>
    </source>
</evidence>
<dbReference type="PANTHER" id="PTHR23513">
    <property type="entry name" value="INTEGRAL MEMBRANE EFFLUX PROTEIN-RELATED"/>
    <property type="match status" value="1"/>
</dbReference>
<keyword evidence="4 7" id="KW-0812">Transmembrane</keyword>
<organism evidence="9 10">
    <name type="scientific">Candidatus Thermodesulfobacterium syntrophicum</name>
    <dbReference type="NCBI Taxonomy" id="3060442"/>
    <lineage>
        <taxon>Bacteria</taxon>
        <taxon>Pseudomonadati</taxon>
        <taxon>Thermodesulfobacteriota</taxon>
        <taxon>Thermodesulfobacteria</taxon>
        <taxon>Thermodesulfobacteriales</taxon>
        <taxon>Thermodesulfobacteriaceae</taxon>
        <taxon>Thermodesulfobacterium</taxon>
    </lineage>
</organism>
<dbReference type="CDD" id="cd06173">
    <property type="entry name" value="MFS_MefA_like"/>
    <property type="match status" value="1"/>
</dbReference>
<evidence type="ECO:0000256" key="5">
    <source>
        <dbReference type="ARBA" id="ARBA00022989"/>
    </source>
</evidence>
<feature type="transmembrane region" description="Helical" evidence="7">
    <location>
        <begin position="383"/>
        <end position="403"/>
    </location>
</feature>
<dbReference type="PROSITE" id="PS50850">
    <property type="entry name" value="MFS"/>
    <property type="match status" value="1"/>
</dbReference>
<evidence type="ECO:0000256" key="2">
    <source>
        <dbReference type="ARBA" id="ARBA00022448"/>
    </source>
</evidence>
<proteinExistence type="predicted"/>
<evidence type="ECO:0000313" key="10">
    <source>
        <dbReference type="Proteomes" id="UP001144110"/>
    </source>
</evidence>
<dbReference type="EMBL" id="JAPHEG010000003">
    <property type="protein sequence ID" value="MDF2953512.1"/>
    <property type="molecule type" value="Genomic_DNA"/>
</dbReference>